<organism evidence="3 4">
    <name type="scientific">Kipferlia bialata</name>
    <dbReference type="NCBI Taxonomy" id="797122"/>
    <lineage>
        <taxon>Eukaryota</taxon>
        <taxon>Metamonada</taxon>
        <taxon>Carpediemonas-like organisms</taxon>
        <taxon>Kipferlia</taxon>
    </lineage>
</organism>
<proteinExistence type="predicted"/>
<dbReference type="OrthoDB" id="2368260at2759"/>
<gene>
    <name evidence="3" type="ORF">KIPB_002573</name>
</gene>
<protein>
    <recommendedName>
        <fullName evidence="2">Putative amidase domain-containing protein</fullName>
    </recommendedName>
</protein>
<evidence type="ECO:0000313" key="3">
    <source>
        <dbReference type="EMBL" id="GIQ81592.1"/>
    </source>
</evidence>
<evidence type="ECO:0000313" key="4">
    <source>
        <dbReference type="Proteomes" id="UP000265618"/>
    </source>
</evidence>
<dbReference type="InterPro" id="IPR024301">
    <property type="entry name" value="Amidase_6"/>
</dbReference>
<feature type="chain" id="PRO_5039906086" description="Putative amidase domain-containing protein" evidence="1">
    <location>
        <begin position="18"/>
        <end position="435"/>
    </location>
</feature>
<keyword evidence="4" id="KW-1185">Reference proteome</keyword>
<feature type="domain" description="Putative amidase" evidence="2">
    <location>
        <begin position="266"/>
        <end position="432"/>
    </location>
</feature>
<sequence length="435" mass="47711">MRTAIVCLLAIVALVFADLDHELRHFRNAPTAEAKRAEMHEIGSYTPQSYADVYTILSLFSEAEGDMSVCRTFPSVLSRWAHAVPELKEYILNGLVAEAEARGSDSLTVAVAIRLSHFNDARGLAMLKTWMQSGNTDIMDVLITDVPAALFRYEEFALINDFRVMFLGDYEAQAAAVAPMVRSGLIDEMLGLRRLHSIATMAPTPTARMRAVTVAVSVYGPDCTGLLLEVATQDEQEWVATMASYYLREAFPEEPETALLPTPLGSYKKSTAVNYAYSWYSSCNHDCSTSYSKCTPWSYWGSECCGFPSQGGDCANFVSQSLIAGGHPNLNGGSPCRGYPCGKEEVGANNLDNCLAQHHGWTKTCGHKLATPSNIVPGDVIVYHKSSCSDSSAHATLVTEVKNGKAYITCHSSDHKNQSYDYMFGSKPYISFLHY</sequence>
<reference evidence="3 4" key="1">
    <citation type="journal article" date="2018" name="PLoS ONE">
        <title>The draft genome of Kipferlia bialata reveals reductive genome evolution in fornicate parasites.</title>
        <authorList>
            <person name="Tanifuji G."/>
            <person name="Takabayashi S."/>
            <person name="Kume K."/>
            <person name="Takagi M."/>
            <person name="Nakayama T."/>
            <person name="Kamikawa R."/>
            <person name="Inagaki Y."/>
            <person name="Hashimoto T."/>
        </authorList>
    </citation>
    <scope>NUCLEOTIDE SEQUENCE [LARGE SCALE GENOMIC DNA]</scope>
    <source>
        <strain evidence="3">NY0173</strain>
    </source>
</reference>
<keyword evidence="1" id="KW-0732">Signal</keyword>
<dbReference type="EMBL" id="BDIP01000436">
    <property type="protein sequence ID" value="GIQ81592.1"/>
    <property type="molecule type" value="Genomic_DNA"/>
</dbReference>
<dbReference type="Pfam" id="PF12671">
    <property type="entry name" value="Amidase_6"/>
    <property type="match status" value="1"/>
</dbReference>
<dbReference type="Proteomes" id="UP000265618">
    <property type="component" value="Unassembled WGS sequence"/>
</dbReference>
<evidence type="ECO:0000256" key="1">
    <source>
        <dbReference type="SAM" id="SignalP"/>
    </source>
</evidence>
<dbReference type="AlphaFoldDB" id="A0A9K3CSG3"/>
<feature type="signal peptide" evidence="1">
    <location>
        <begin position="1"/>
        <end position="17"/>
    </location>
</feature>
<accession>A0A9K3CSG3</accession>
<comment type="caution">
    <text evidence="3">The sequence shown here is derived from an EMBL/GenBank/DDBJ whole genome shotgun (WGS) entry which is preliminary data.</text>
</comment>
<evidence type="ECO:0000259" key="2">
    <source>
        <dbReference type="Pfam" id="PF12671"/>
    </source>
</evidence>
<name>A0A9K3CSG3_9EUKA</name>